<dbReference type="InterPro" id="IPR050344">
    <property type="entry name" value="Peptidase_M1_aminopeptidases"/>
</dbReference>
<sequence length="1928" mass="218275">MENNGGGEVLTYKQNYRPGKQKTGGPVKISIVGGGQRGSKVWRRERIEMTHDPDLDDCAFLSGGESSGGRQTRNGVAVCSQKRALLVAGIVLGSLLLTALIIAFAGPQSDCSCARKLPTGLETNEENVTQPFNPIATNGEPFPWLNITLPTNVRPMRYMVTIHPNLTTLDVKGQVTIDLWIEKETNFIVLHIQDLNVTEKAIVTSGNKGYAIKIIKVLEYPPRQQFYIEVKEKLKKKSNYTLNLRWYSKLNPEPEGFYVDQYESPNGIERLLAATVFRPNGARRAFPCFDEPHIRAPFRISVFRDRFHIGLSNSIVHTTEDVGFYMGTGLLRDDFIETPPLPADAVAWVVSDFQRESLQPSPAYLPTTPAPATGAGGKKSSQFDNYTQMKQKKPPVRNITALTHSLNINLMIRNLTTTTTTTTSPLADAEAKNLTAMSQSTVSAIKRAPSYTFYAPRDLLPRSSFILHTSREVLEYMQTWLEVSYPLTKVDFVALPSLDRNIISSLGLVTLKTSFLTEPQSITTAQYQQSALLVAEAMVRQFFGGITSRKVLKDVWLWEGLIKYLGIHILSPLQENWPLKDMYLLNMATAALDIDAIQGWDSIMNGTSHDGNNEEFFIQKTAGIFSMLHTAIGEDRFRGCLGAFLKLNRFKTAEPLDLWNICTKRATSVKNIKDMMSLWTHQLGFPLLTVTRLANHITISQKPFQPAEFLAIHDETYDGNHYSKTTVNATTSGQVSTTAAPTAQTKHVQPMKWIFPITYVTDLNNITETLWLYNINVTFNVAENVKWIKINAHQSGYYRVLYNENNWANIIEDLSNDPNKFSSQDRLGLLSDAFTLCHANLLPCEITMNMIQYLPSETKWGPMTLALRHLEKWRRILKYSECFLMLSEFIKMKLSTIIDKIGWNDEDCSCARKLPTGLETNEENVTQPFNPIATNGEPFPWLNITLPTNVRPMRYMVTIHPNLTTLDVKGQVTIDLWIEKETNFIVLHIQDLNVTEKAIVTSGNKGYAIKIIKVLEYPPRQQFYIEVKEKLKKKSNYTLNLRWYSKLNPEPEGFYVDQYESPNGIESRLLAATVFRPNGARRAFPCFDEPHIRAPFRISVFRDRFHIGLSNSIVHTTEDVGFYMGTGLLRDDFIETPPLPADAVAWVVSDFQRESLQPSPAYLPTTPAPATGAGGKKSSQFDNYTQMKQKKPPVRNITALTHSLNINLMIRNLTTTTTTTTSPLADAEAKNLTAMSQSTVSAIKRAPSYTFYAPRDLLPRSSFILHTSREVLEYMQTWLEVSYPLTKVDFVALPSLDRNIISSLGLVTLKTSFLTEPQSITTAQYQQSALLVAEAMVRQFFGGITSRKVLKDVWLWEGLIKYLGIHILSPLQENWPLKDMYLLNMATAALDIDAIQGWDSIMNGTSHDGNNEEFFIQKTAGIFSMLHTAIGEDRFRGCLGAFLKLNRFKTAEPLDLWNICTKRATSVKNIKDMMSLWTHQLGFPLLTVTRLANHITISQKPFQPAEFLAIHDETYDGNHYSKTTVNATTSGQVSTTAAPTAQTKHVQPMKWIFPITYVTDLNNITETLWLYNINVTFNVAENVKWIKINAHQSGYYRVLYNENNWANIIEDLSNDPNKFSSQDRLGLLSDAFTLCHANLLPCEITMNMIQYLPSETKWGPMTLALRHLEKWRRILKYSECFLMLSEFIKMKLSTIIDKIGWNDEGVEATRLMRPEVLLASVLWEDIDSVTKSKNLLNQFLFYNGSAISPNLREVVYTGSILSGEYIYWQHCWDRFVTLQRNSESYVERMQLLRALGRTKDAWLQNRLLSHVTMLPTTEVVQVLQAIAGTPTGGAMACRFLQAKWFELESRLGQGTLAFAKVISAITQYGATKFDYDEVLKSLVHRFGRGDGMEILNMTLSSVAANVEWVARSQMSLYKWVESNLHSHR</sequence>
<dbReference type="GO" id="GO:0005615">
    <property type="term" value="C:extracellular space"/>
    <property type="evidence" value="ECO:0007669"/>
    <property type="project" value="TreeGrafter"/>
</dbReference>
<evidence type="ECO:0000256" key="15">
    <source>
        <dbReference type="SAM" id="Phobius"/>
    </source>
</evidence>
<feature type="domain" description="Aminopeptidase N-like N-terminal" evidence="18">
    <location>
        <begin position="155"/>
        <end position="341"/>
    </location>
</feature>
<feature type="domain" description="ERAP1-like C-terminal" evidence="17">
    <location>
        <begin position="1585"/>
        <end position="1880"/>
    </location>
</feature>
<proteinExistence type="inferred from homology"/>
<dbReference type="SUPFAM" id="SSF55486">
    <property type="entry name" value="Metalloproteases ('zincins'), catalytic domain"/>
    <property type="match status" value="2"/>
</dbReference>
<keyword evidence="8" id="KW-0862">Zinc</keyword>
<evidence type="ECO:0000313" key="20">
    <source>
        <dbReference type="Proteomes" id="UP000092460"/>
    </source>
</evidence>
<keyword evidence="9" id="KW-0735">Signal-anchor</keyword>
<comment type="cofactor">
    <cofactor evidence="1">
        <name>Zn(2+)</name>
        <dbReference type="ChEBI" id="CHEBI:29105"/>
    </cofactor>
</comment>
<evidence type="ECO:0000256" key="13">
    <source>
        <dbReference type="ARBA" id="ARBA00023180"/>
    </source>
</evidence>
<dbReference type="PANTHER" id="PTHR11533">
    <property type="entry name" value="PROTEASE M1 ZINC METALLOPROTEASE"/>
    <property type="match status" value="1"/>
</dbReference>
<evidence type="ECO:0000256" key="12">
    <source>
        <dbReference type="ARBA" id="ARBA00023136"/>
    </source>
</evidence>
<keyword evidence="7" id="KW-0378">Hydrolase</keyword>
<evidence type="ECO:0000256" key="8">
    <source>
        <dbReference type="ARBA" id="ARBA00022833"/>
    </source>
</evidence>
<dbReference type="FunFam" id="1.10.390.10:FF:000017">
    <property type="entry name" value="Uncharacterized protein, isoform A"/>
    <property type="match status" value="2"/>
</dbReference>
<keyword evidence="13" id="KW-0325">Glycoprotein</keyword>
<dbReference type="GO" id="GO:0006508">
    <property type="term" value="P:proteolysis"/>
    <property type="evidence" value="ECO:0007669"/>
    <property type="project" value="UniProtKB-KW"/>
</dbReference>
<dbReference type="GO" id="GO:0005737">
    <property type="term" value="C:cytoplasm"/>
    <property type="evidence" value="ECO:0007669"/>
    <property type="project" value="TreeGrafter"/>
</dbReference>
<evidence type="ECO:0000256" key="14">
    <source>
        <dbReference type="SAM" id="MobiDB-lite"/>
    </source>
</evidence>
<dbReference type="Proteomes" id="UP000092460">
    <property type="component" value="Unassembled WGS sequence"/>
</dbReference>
<keyword evidence="5 15" id="KW-0812">Transmembrane</keyword>
<evidence type="ECO:0000259" key="17">
    <source>
        <dbReference type="Pfam" id="PF11838"/>
    </source>
</evidence>
<dbReference type="Gene3D" id="1.25.50.20">
    <property type="match status" value="2"/>
</dbReference>
<feature type="domain" description="Peptidase M1 membrane alanine aminopeptidase" evidence="16">
    <location>
        <begin position="1265"/>
        <end position="1477"/>
    </location>
</feature>
<feature type="domain" description="ERAP1-like C-terminal" evidence="17">
    <location>
        <begin position="787"/>
        <end position="906"/>
    </location>
</feature>
<keyword evidence="4" id="KW-0645">Protease</keyword>
<dbReference type="GO" id="GO:0008237">
    <property type="term" value="F:metallopeptidase activity"/>
    <property type="evidence" value="ECO:0007669"/>
    <property type="project" value="UniProtKB-KW"/>
</dbReference>
<feature type="domain" description="Aminopeptidase N-like N-terminal" evidence="18">
    <location>
        <begin position="952"/>
        <end position="1139"/>
    </location>
</feature>
<dbReference type="FunFam" id="1.25.50.20:FF:000007">
    <property type="entry name" value="Uncharacterized protein, isoform A"/>
    <property type="match status" value="1"/>
</dbReference>
<evidence type="ECO:0000256" key="4">
    <source>
        <dbReference type="ARBA" id="ARBA00022670"/>
    </source>
</evidence>
<reference evidence="19" key="2">
    <citation type="submission" date="2020-05" db="UniProtKB">
        <authorList>
            <consortium name="EnsemblMetazoa"/>
        </authorList>
    </citation>
    <scope>IDENTIFICATION</scope>
    <source>
        <strain evidence="19">IAEA</strain>
    </source>
</reference>
<dbReference type="EMBL" id="JXJN01007203">
    <property type="status" value="NOT_ANNOTATED_CDS"/>
    <property type="molecule type" value="Genomic_DNA"/>
</dbReference>
<dbReference type="Pfam" id="PF17900">
    <property type="entry name" value="Peptidase_M1_N"/>
    <property type="match status" value="2"/>
</dbReference>
<organism evidence="19 20">
    <name type="scientific">Glossina palpalis gambiensis</name>
    <dbReference type="NCBI Taxonomy" id="67801"/>
    <lineage>
        <taxon>Eukaryota</taxon>
        <taxon>Metazoa</taxon>
        <taxon>Ecdysozoa</taxon>
        <taxon>Arthropoda</taxon>
        <taxon>Hexapoda</taxon>
        <taxon>Insecta</taxon>
        <taxon>Pterygota</taxon>
        <taxon>Neoptera</taxon>
        <taxon>Endopterygota</taxon>
        <taxon>Diptera</taxon>
        <taxon>Brachycera</taxon>
        <taxon>Muscomorpha</taxon>
        <taxon>Hippoboscoidea</taxon>
        <taxon>Glossinidae</taxon>
        <taxon>Glossina</taxon>
    </lineage>
</organism>
<dbReference type="InterPro" id="IPR042097">
    <property type="entry name" value="Aminopeptidase_N-like_N_sf"/>
</dbReference>
<evidence type="ECO:0000259" key="16">
    <source>
        <dbReference type="Pfam" id="PF01433"/>
    </source>
</evidence>
<comment type="similarity">
    <text evidence="3">Belongs to the peptidase M1 family.</text>
</comment>
<dbReference type="PANTHER" id="PTHR11533:SF299">
    <property type="entry name" value="AMINOPEPTIDASE"/>
    <property type="match status" value="1"/>
</dbReference>
<dbReference type="Gene3D" id="2.60.40.1910">
    <property type="match status" value="2"/>
</dbReference>
<evidence type="ECO:0000313" key="19">
    <source>
        <dbReference type="EnsemblMetazoa" id="GPPI015880-PA"/>
    </source>
</evidence>
<dbReference type="Pfam" id="PF01433">
    <property type="entry name" value="Peptidase_M1"/>
    <property type="match status" value="2"/>
</dbReference>
<evidence type="ECO:0000256" key="2">
    <source>
        <dbReference type="ARBA" id="ARBA00004606"/>
    </source>
</evidence>
<evidence type="ECO:0000256" key="7">
    <source>
        <dbReference type="ARBA" id="ARBA00022801"/>
    </source>
</evidence>
<keyword evidence="20" id="KW-1185">Reference proteome</keyword>
<evidence type="ECO:0000256" key="10">
    <source>
        <dbReference type="ARBA" id="ARBA00022989"/>
    </source>
</evidence>
<keyword evidence="11" id="KW-0482">Metalloprotease</keyword>
<feature type="region of interest" description="Disordered" evidence="14">
    <location>
        <begin position="360"/>
        <end position="382"/>
    </location>
</feature>
<dbReference type="SUPFAM" id="SSF63737">
    <property type="entry name" value="Leukotriene A4 hydrolase N-terminal domain"/>
    <property type="match status" value="2"/>
</dbReference>
<feature type="transmembrane region" description="Helical" evidence="15">
    <location>
        <begin position="84"/>
        <end position="106"/>
    </location>
</feature>
<keyword evidence="6" id="KW-0479">Metal-binding</keyword>
<dbReference type="FunFam" id="2.60.40.1730:FF:000001">
    <property type="entry name" value="Leucyl-cystinyl aminopeptidase"/>
    <property type="match status" value="2"/>
</dbReference>
<evidence type="ECO:0000259" key="18">
    <source>
        <dbReference type="Pfam" id="PF17900"/>
    </source>
</evidence>
<evidence type="ECO:0000256" key="1">
    <source>
        <dbReference type="ARBA" id="ARBA00001947"/>
    </source>
</evidence>
<evidence type="ECO:0000256" key="9">
    <source>
        <dbReference type="ARBA" id="ARBA00022968"/>
    </source>
</evidence>
<name>A0A1B0B1L9_9MUSC</name>
<keyword evidence="10 15" id="KW-1133">Transmembrane helix</keyword>
<dbReference type="Pfam" id="PF11838">
    <property type="entry name" value="ERAP1_C"/>
    <property type="match status" value="2"/>
</dbReference>
<dbReference type="EnsemblMetazoa" id="GPPI015880-RA">
    <property type="protein sequence ID" value="GPPI015880-PA"/>
    <property type="gene ID" value="GPPI015880"/>
</dbReference>
<reference evidence="20" key="1">
    <citation type="submission" date="2015-01" db="EMBL/GenBank/DDBJ databases">
        <authorList>
            <person name="Aksoy S."/>
            <person name="Warren W."/>
            <person name="Wilson R.K."/>
        </authorList>
    </citation>
    <scope>NUCLEOTIDE SEQUENCE [LARGE SCALE GENOMIC DNA]</scope>
    <source>
        <strain evidence="20">IAEA</strain>
    </source>
</reference>
<evidence type="ECO:0000256" key="3">
    <source>
        <dbReference type="ARBA" id="ARBA00010136"/>
    </source>
</evidence>
<dbReference type="STRING" id="67801.A0A1B0B1L9"/>
<dbReference type="InterPro" id="IPR014782">
    <property type="entry name" value="Peptidase_M1_dom"/>
</dbReference>
<dbReference type="InterPro" id="IPR027268">
    <property type="entry name" value="Peptidase_M4/M1_CTD_sf"/>
</dbReference>
<dbReference type="Gene3D" id="1.10.390.10">
    <property type="entry name" value="Neutral Protease Domain 2"/>
    <property type="match status" value="2"/>
</dbReference>
<accession>A0A1B0B1L9</accession>
<keyword evidence="12 15" id="KW-0472">Membrane</keyword>
<evidence type="ECO:0000256" key="11">
    <source>
        <dbReference type="ARBA" id="ARBA00023049"/>
    </source>
</evidence>
<dbReference type="GO" id="GO:0016020">
    <property type="term" value="C:membrane"/>
    <property type="evidence" value="ECO:0007669"/>
    <property type="project" value="UniProtKB-SubCell"/>
</dbReference>
<dbReference type="InterPro" id="IPR045357">
    <property type="entry name" value="Aminopeptidase_N-like_N"/>
</dbReference>
<evidence type="ECO:0000256" key="5">
    <source>
        <dbReference type="ARBA" id="ARBA00022692"/>
    </source>
</evidence>
<protein>
    <recommendedName>
        <fullName evidence="21">Endoplasmic reticulum aminopeptidase 2</fullName>
    </recommendedName>
</protein>
<evidence type="ECO:0000256" key="6">
    <source>
        <dbReference type="ARBA" id="ARBA00022723"/>
    </source>
</evidence>
<comment type="subcellular location">
    <subcellularLocation>
        <location evidence="2">Membrane</location>
        <topology evidence="2">Single-pass type II membrane protein</topology>
    </subcellularLocation>
</comment>
<dbReference type="GO" id="GO:0008270">
    <property type="term" value="F:zinc ion binding"/>
    <property type="evidence" value="ECO:0007669"/>
    <property type="project" value="InterPro"/>
</dbReference>
<dbReference type="Gene3D" id="2.60.40.1730">
    <property type="entry name" value="tricorn interacting facor f3 domain"/>
    <property type="match status" value="2"/>
</dbReference>
<feature type="domain" description="Peptidase M1 membrane alanine aminopeptidase" evidence="16">
    <location>
        <begin position="467"/>
        <end position="679"/>
    </location>
</feature>
<evidence type="ECO:0008006" key="21">
    <source>
        <dbReference type="Google" id="ProtNLM"/>
    </source>
</evidence>
<feature type="region of interest" description="Disordered" evidence="14">
    <location>
        <begin position="1158"/>
        <end position="1180"/>
    </location>
</feature>
<dbReference type="VEuPathDB" id="VectorBase:GPPI015880"/>
<dbReference type="InterPro" id="IPR024571">
    <property type="entry name" value="ERAP1-like_C_dom"/>
</dbReference>